<dbReference type="SUPFAM" id="SSF103481">
    <property type="entry name" value="Multidrug resistance efflux transporter EmrE"/>
    <property type="match status" value="2"/>
</dbReference>
<reference evidence="8" key="1">
    <citation type="journal article" date="2017" name="Nat. Ecol. Evol.">
        <title>Genome expansion and lineage-specific genetic innovations in the forest pathogenic fungi Armillaria.</title>
        <authorList>
            <person name="Sipos G."/>
            <person name="Prasanna A.N."/>
            <person name="Walter M.C."/>
            <person name="O'Connor E."/>
            <person name="Balint B."/>
            <person name="Krizsan K."/>
            <person name="Kiss B."/>
            <person name="Hess J."/>
            <person name="Varga T."/>
            <person name="Slot J."/>
            <person name="Riley R."/>
            <person name="Boka B."/>
            <person name="Rigling D."/>
            <person name="Barry K."/>
            <person name="Lee J."/>
            <person name="Mihaltcheva S."/>
            <person name="LaButti K."/>
            <person name="Lipzen A."/>
            <person name="Waldron R."/>
            <person name="Moloney N.M."/>
            <person name="Sperisen C."/>
            <person name="Kredics L."/>
            <person name="Vagvoelgyi C."/>
            <person name="Patrignani A."/>
            <person name="Fitzpatrick D."/>
            <person name="Nagy I."/>
            <person name="Doyle S."/>
            <person name="Anderson J.B."/>
            <person name="Grigoriev I.V."/>
            <person name="Gueldener U."/>
            <person name="Muensterkoetter M."/>
            <person name="Nagy L.G."/>
        </authorList>
    </citation>
    <scope>NUCLEOTIDE SEQUENCE [LARGE SCALE GENOMIC DNA]</scope>
    <source>
        <strain evidence="8">C18/9</strain>
    </source>
</reference>
<protein>
    <recommendedName>
        <fullName evidence="6">EamA domain-containing protein</fullName>
    </recommendedName>
</protein>
<feature type="domain" description="EamA" evidence="6">
    <location>
        <begin position="62"/>
        <end position="171"/>
    </location>
</feature>
<evidence type="ECO:0000256" key="5">
    <source>
        <dbReference type="SAM" id="Phobius"/>
    </source>
</evidence>
<feature type="transmembrane region" description="Helical" evidence="5">
    <location>
        <begin position="289"/>
        <end position="306"/>
    </location>
</feature>
<evidence type="ECO:0000313" key="8">
    <source>
        <dbReference type="Proteomes" id="UP000219338"/>
    </source>
</evidence>
<accession>A0A284S0L9</accession>
<dbReference type="EMBL" id="FUEG01000024">
    <property type="protein sequence ID" value="SJL14558.1"/>
    <property type="molecule type" value="Genomic_DNA"/>
</dbReference>
<feature type="transmembrane region" description="Helical" evidence="5">
    <location>
        <begin position="70"/>
        <end position="90"/>
    </location>
</feature>
<comment type="subcellular location">
    <subcellularLocation>
        <location evidence="1">Membrane</location>
        <topology evidence="1">Multi-pass membrane protein</topology>
    </subcellularLocation>
</comment>
<proteinExistence type="predicted"/>
<feature type="domain" description="EamA" evidence="6">
    <location>
        <begin position="199"/>
        <end position="328"/>
    </location>
</feature>
<evidence type="ECO:0000256" key="1">
    <source>
        <dbReference type="ARBA" id="ARBA00004141"/>
    </source>
</evidence>
<feature type="transmembrane region" description="Helical" evidence="5">
    <location>
        <begin position="159"/>
        <end position="178"/>
    </location>
</feature>
<keyword evidence="8" id="KW-1185">Reference proteome</keyword>
<organism evidence="7 8">
    <name type="scientific">Armillaria ostoyae</name>
    <name type="common">Armillaria root rot fungus</name>
    <dbReference type="NCBI Taxonomy" id="47428"/>
    <lineage>
        <taxon>Eukaryota</taxon>
        <taxon>Fungi</taxon>
        <taxon>Dikarya</taxon>
        <taxon>Basidiomycota</taxon>
        <taxon>Agaricomycotina</taxon>
        <taxon>Agaricomycetes</taxon>
        <taxon>Agaricomycetidae</taxon>
        <taxon>Agaricales</taxon>
        <taxon>Marasmiineae</taxon>
        <taxon>Physalacriaceae</taxon>
        <taxon>Armillaria</taxon>
    </lineage>
</organism>
<evidence type="ECO:0000256" key="4">
    <source>
        <dbReference type="ARBA" id="ARBA00023136"/>
    </source>
</evidence>
<feature type="transmembrane region" description="Helical" evidence="5">
    <location>
        <begin position="232"/>
        <end position="252"/>
    </location>
</feature>
<evidence type="ECO:0000313" key="7">
    <source>
        <dbReference type="EMBL" id="SJL14558.1"/>
    </source>
</evidence>
<dbReference type="InterPro" id="IPR037185">
    <property type="entry name" value="EmrE-like"/>
</dbReference>
<dbReference type="OMA" id="DAMGKWL"/>
<feature type="transmembrane region" description="Helical" evidence="5">
    <location>
        <begin position="312"/>
        <end position="330"/>
    </location>
</feature>
<keyword evidence="4 5" id="KW-0472">Membrane</keyword>
<evidence type="ECO:0000256" key="3">
    <source>
        <dbReference type="ARBA" id="ARBA00022989"/>
    </source>
</evidence>
<feature type="transmembrane region" description="Helical" evidence="5">
    <location>
        <begin position="102"/>
        <end position="120"/>
    </location>
</feature>
<dbReference type="STRING" id="47428.A0A284S0L9"/>
<feature type="transmembrane region" description="Helical" evidence="5">
    <location>
        <begin position="198"/>
        <end position="220"/>
    </location>
</feature>
<dbReference type="PANTHER" id="PTHR22911">
    <property type="entry name" value="ACYL-MALONYL CONDENSING ENZYME-RELATED"/>
    <property type="match status" value="1"/>
</dbReference>
<dbReference type="AlphaFoldDB" id="A0A284S0L9"/>
<keyword evidence="3 5" id="KW-1133">Transmembrane helix</keyword>
<gene>
    <name evidence="7" type="ORF">ARMOST_18021</name>
</gene>
<dbReference type="InterPro" id="IPR000620">
    <property type="entry name" value="EamA_dom"/>
</dbReference>
<dbReference type="Pfam" id="PF00892">
    <property type="entry name" value="EamA"/>
    <property type="match status" value="2"/>
</dbReference>
<name>A0A284S0L9_ARMOS</name>
<dbReference type="Proteomes" id="UP000219338">
    <property type="component" value="Unassembled WGS sequence"/>
</dbReference>
<evidence type="ECO:0000259" key="6">
    <source>
        <dbReference type="Pfam" id="PF00892"/>
    </source>
</evidence>
<sequence length="355" mass="38763">MLGLIARGSIALPLESPESPRSWKATFKQFCNDNSGLLLMTASQGVYSIQEASIKQMSKLDPELSTLEWLIFRSVVQYMLCLCALLFSGVQDPIFGPKGVRTLLVWQGTFGFCGMFGIYYSLKYLSLSEVTVLIFLAPFMTTVLGVVILGEKIGVGQGLAGLLSMVGVLCIAQPAFLFGSTVDKEDPVLDIDPSRHSIAIGAALIGVLGLSSDFTVVRAIGHRAHPYHCMAFHALQCGLVAIIAMLVTQTPFVMPTQWLWLIVIILCAFPAHMFSVMGLQRETAGRGTMAIYTKLVFITIIENIFFDFHPSSWTVTGMIIIVASALYIAVSKPEPKLTFLTEADSEDEDDDEEAV</sequence>
<evidence type="ECO:0000256" key="2">
    <source>
        <dbReference type="ARBA" id="ARBA00022692"/>
    </source>
</evidence>
<feature type="transmembrane region" description="Helical" evidence="5">
    <location>
        <begin position="132"/>
        <end position="150"/>
    </location>
</feature>
<dbReference type="PANTHER" id="PTHR22911:SF6">
    <property type="entry name" value="SOLUTE CARRIER FAMILY 35 MEMBER G1"/>
    <property type="match status" value="1"/>
</dbReference>
<dbReference type="OrthoDB" id="306876at2759"/>
<keyword evidence="2 5" id="KW-0812">Transmembrane</keyword>
<dbReference type="GO" id="GO:0016020">
    <property type="term" value="C:membrane"/>
    <property type="evidence" value="ECO:0007669"/>
    <property type="project" value="UniProtKB-SubCell"/>
</dbReference>
<feature type="transmembrane region" description="Helical" evidence="5">
    <location>
        <begin position="258"/>
        <end position="277"/>
    </location>
</feature>